<accession>I4FQF2</accession>
<reference evidence="1 2" key="1">
    <citation type="submission" date="2012-04" db="EMBL/GenBank/DDBJ databases">
        <authorList>
            <person name="Genoscope - CEA"/>
        </authorList>
    </citation>
    <scope>NUCLEOTIDE SEQUENCE [LARGE SCALE GENOMIC DNA]</scope>
    <source>
        <strain evidence="1 2">9717</strain>
    </source>
</reference>
<evidence type="ECO:0000313" key="2">
    <source>
        <dbReference type="Proteomes" id="UP000003172"/>
    </source>
</evidence>
<gene>
    <name evidence="1" type="ORF">MICAB_3970005</name>
</gene>
<dbReference type="Proteomes" id="UP000003172">
    <property type="component" value="Unassembled WGS sequence"/>
</dbReference>
<protein>
    <submittedName>
        <fullName evidence="1">Uncharacterized protein</fullName>
    </submittedName>
</protein>
<name>I4FQF2_MICAE</name>
<dbReference type="HOGENOM" id="CLU_3330216_0_0_3"/>
<sequence>MINSDPNFTHKGDRDEEKNFYFGNRLSQFCHLICLVRE</sequence>
<dbReference type="AlphaFoldDB" id="I4FQF2"/>
<dbReference type="EMBL" id="CAII01000331">
    <property type="protein sequence ID" value="CCH97877.1"/>
    <property type="molecule type" value="Genomic_DNA"/>
</dbReference>
<comment type="caution">
    <text evidence="1">The sequence shown here is derived from an EMBL/GenBank/DDBJ whole genome shotgun (WGS) entry which is preliminary data.</text>
</comment>
<evidence type="ECO:0000313" key="1">
    <source>
        <dbReference type="EMBL" id="CCH97877.1"/>
    </source>
</evidence>
<proteinExistence type="predicted"/>
<organism evidence="1 2">
    <name type="scientific">Microcystis aeruginosa PCC 9717</name>
    <dbReference type="NCBI Taxonomy" id="1160286"/>
    <lineage>
        <taxon>Bacteria</taxon>
        <taxon>Bacillati</taxon>
        <taxon>Cyanobacteriota</taxon>
        <taxon>Cyanophyceae</taxon>
        <taxon>Oscillatoriophycideae</taxon>
        <taxon>Chroococcales</taxon>
        <taxon>Microcystaceae</taxon>
        <taxon>Microcystis</taxon>
    </lineage>
</organism>